<evidence type="ECO:0000256" key="2">
    <source>
        <dbReference type="ARBA" id="ARBA00022741"/>
    </source>
</evidence>
<protein>
    <recommendedName>
        <fullName evidence="6">Methionyl-tRNA synthetase</fullName>
    </recommendedName>
</protein>
<dbReference type="InterPro" id="IPR014729">
    <property type="entry name" value="Rossmann-like_a/b/a_fold"/>
</dbReference>
<evidence type="ECO:0000259" key="7">
    <source>
        <dbReference type="Pfam" id="PF09334"/>
    </source>
</evidence>
<dbReference type="PROSITE" id="PS00178">
    <property type="entry name" value="AA_TRNA_LIGASE_I"/>
    <property type="match status" value="1"/>
</dbReference>
<dbReference type="PRINTS" id="PR01041">
    <property type="entry name" value="TRNASYNTHMET"/>
</dbReference>
<sequence length="152" mass="17428">MPTMTQVAKKILVTCALPYANGSIHLGHMLEHIQADVWVRYQRMRGHEVNFICADDAHGTPIMLKAQQLGITPEQMIGEMSQEHQTDFAGFDISYDNYHSTHSDENRELSELIYHAPERERFYQKPHHLSALRSGKRHVPAGPLCERHLSEV</sequence>
<dbReference type="InterPro" id="IPR015413">
    <property type="entry name" value="Methionyl/Leucyl_tRNA_Synth"/>
</dbReference>
<dbReference type="InterPro" id="IPR023458">
    <property type="entry name" value="Met-tRNA_ligase_1"/>
</dbReference>
<evidence type="ECO:0000313" key="8">
    <source>
        <dbReference type="EMBL" id="STW80442.1"/>
    </source>
</evidence>
<keyword evidence="1 8" id="KW-0436">Ligase</keyword>
<dbReference type="Gene3D" id="3.40.50.620">
    <property type="entry name" value="HUPs"/>
    <property type="match status" value="1"/>
</dbReference>
<organism evidence="8 9">
    <name type="scientific">Klebsiella michiganensis</name>
    <dbReference type="NCBI Taxonomy" id="1134687"/>
    <lineage>
        <taxon>Bacteria</taxon>
        <taxon>Pseudomonadati</taxon>
        <taxon>Pseudomonadota</taxon>
        <taxon>Gammaproteobacteria</taxon>
        <taxon>Enterobacterales</taxon>
        <taxon>Enterobacteriaceae</taxon>
        <taxon>Klebsiella/Raoultella group</taxon>
        <taxon>Klebsiella</taxon>
    </lineage>
</organism>
<dbReference type="PANTHER" id="PTHR45765:SF1">
    <property type="entry name" value="METHIONINE--TRNA LIGASE, CYTOPLASMIC"/>
    <property type="match status" value="1"/>
</dbReference>
<dbReference type="GO" id="GO:0005524">
    <property type="term" value="F:ATP binding"/>
    <property type="evidence" value="ECO:0007669"/>
    <property type="project" value="UniProtKB-KW"/>
</dbReference>
<dbReference type="AlphaFoldDB" id="A0A7H4PPW9"/>
<keyword evidence="3" id="KW-0067">ATP-binding</keyword>
<dbReference type="Proteomes" id="UP000254863">
    <property type="component" value="Unassembled WGS sequence"/>
</dbReference>
<reference evidence="8 9" key="1">
    <citation type="submission" date="2018-06" db="EMBL/GenBank/DDBJ databases">
        <authorList>
            <consortium name="Pathogen Informatics"/>
            <person name="Doyle S."/>
        </authorList>
    </citation>
    <scope>NUCLEOTIDE SEQUENCE [LARGE SCALE GENOMIC DNA]</scope>
    <source>
        <strain evidence="8 9">NCTC11685</strain>
    </source>
</reference>
<accession>A0A7H4PPW9</accession>
<keyword evidence="5 8" id="KW-0030">Aminoacyl-tRNA synthetase</keyword>
<dbReference type="GO" id="GO:0005829">
    <property type="term" value="C:cytosol"/>
    <property type="evidence" value="ECO:0007669"/>
    <property type="project" value="TreeGrafter"/>
</dbReference>
<evidence type="ECO:0000256" key="1">
    <source>
        <dbReference type="ARBA" id="ARBA00022598"/>
    </source>
</evidence>
<dbReference type="InterPro" id="IPR001412">
    <property type="entry name" value="aa-tRNA-synth_I_CS"/>
</dbReference>
<keyword evidence="4" id="KW-0648">Protein biosynthesis</keyword>
<evidence type="ECO:0000313" key="9">
    <source>
        <dbReference type="Proteomes" id="UP000254863"/>
    </source>
</evidence>
<dbReference type="SUPFAM" id="SSF52374">
    <property type="entry name" value="Nucleotidylyl transferase"/>
    <property type="match status" value="1"/>
</dbReference>
<feature type="domain" description="Methionyl/Leucyl tRNA synthetase" evidence="7">
    <location>
        <begin position="11"/>
        <end position="119"/>
    </location>
</feature>
<dbReference type="EMBL" id="UGMS01000004">
    <property type="protein sequence ID" value="STW80442.1"/>
    <property type="molecule type" value="Genomic_DNA"/>
</dbReference>
<dbReference type="GO" id="GO:0006431">
    <property type="term" value="P:methionyl-tRNA aminoacylation"/>
    <property type="evidence" value="ECO:0007669"/>
    <property type="project" value="InterPro"/>
</dbReference>
<dbReference type="PANTHER" id="PTHR45765">
    <property type="entry name" value="METHIONINE--TRNA LIGASE"/>
    <property type="match status" value="1"/>
</dbReference>
<dbReference type="InterPro" id="IPR033911">
    <property type="entry name" value="MetRS_core"/>
</dbReference>
<dbReference type="GO" id="GO:0004825">
    <property type="term" value="F:methionine-tRNA ligase activity"/>
    <property type="evidence" value="ECO:0007669"/>
    <property type="project" value="InterPro"/>
</dbReference>
<gene>
    <name evidence="8" type="primary">metG_3</name>
    <name evidence="8" type="ORF">NCTC11685_07801</name>
</gene>
<evidence type="ECO:0000256" key="5">
    <source>
        <dbReference type="ARBA" id="ARBA00023146"/>
    </source>
</evidence>
<dbReference type="Pfam" id="PF09334">
    <property type="entry name" value="tRNA-synt_1g"/>
    <property type="match status" value="1"/>
</dbReference>
<proteinExistence type="predicted"/>
<evidence type="ECO:0000256" key="6">
    <source>
        <dbReference type="ARBA" id="ARBA00030904"/>
    </source>
</evidence>
<evidence type="ECO:0000256" key="3">
    <source>
        <dbReference type="ARBA" id="ARBA00022840"/>
    </source>
</evidence>
<keyword evidence="2" id="KW-0547">Nucleotide-binding</keyword>
<name>A0A7H4PPW9_9ENTR</name>
<comment type="caution">
    <text evidence="8">The sequence shown here is derived from an EMBL/GenBank/DDBJ whole genome shotgun (WGS) entry which is preliminary data.</text>
</comment>
<evidence type="ECO:0000256" key="4">
    <source>
        <dbReference type="ARBA" id="ARBA00022917"/>
    </source>
</evidence>